<comment type="caution">
    <text evidence="1">The sequence shown here is derived from an EMBL/GenBank/DDBJ whole genome shotgun (WGS) entry which is preliminary data.</text>
</comment>
<dbReference type="Proteomes" id="UP001168972">
    <property type="component" value="Unassembled WGS sequence"/>
</dbReference>
<gene>
    <name evidence="1" type="ORF">PV327_010154</name>
</gene>
<reference evidence="1" key="2">
    <citation type="submission" date="2023-03" db="EMBL/GenBank/DDBJ databases">
        <authorList>
            <person name="Inwood S.N."/>
            <person name="Skelly J.G."/>
            <person name="Guhlin J."/>
            <person name="Harrop T.W.R."/>
            <person name="Goldson S.G."/>
            <person name="Dearden P.K."/>
        </authorList>
    </citation>
    <scope>NUCLEOTIDE SEQUENCE</scope>
    <source>
        <strain evidence="1">Lincoln</strain>
        <tissue evidence="1">Whole body</tissue>
    </source>
</reference>
<reference evidence="1" key="1">
    <citation type="journal article" date="2023" name="bioRxiv">
        <title>Scaffold-level genome assemblies of two parasitoid biocontrol wasps reveal the parthenogenesis mechanism and an associated novel virus.</title>
        <authorList>
            <person name="Inwood S."/>
            <person name="Skelly J."/>
            <person name="Guhlin J."/>
            <person name="Harrop T."/>
            <person name="Goldson S."/>
            <person name="Dearden P."/>
        </authorList>
    </citation>
    <scope>NUCLEOTIDE SEQUENCE</scope>
    <source>
        <strain evidence="1">Lincoln</strain>
        <tissue evidence="1">Whole body</tissue>
    </source>
</reference>
<keyword evidence="2" id="KW-1185">Reference proteome</keyword>
<dbReference type="EMBL" id="JAQQBR010000006">
    <property type="protein sequence ID" value="KAK0174377.1"/>
    <property type="molecule type" value="Genomic_DNA"/>
</dbReference>
<organism evidence="1 2">
    <name type="scientific">Microctonus hyperodae</name>
    <name type="common">Parasitoid wasp</name>
    <dbReference type="NCBI Taxonomy" id="165561"/>
    <lineage>
        <taxon>Eukaryota</taxon>
        <taxon>Metazoa</taxon>
        <taxon>Ecdysozoa</taxon>
        <taxon>Arthropoda</taxon>
        <taxon>Hexapoda</taxon>
        <taxon>Insecta</taxon>
        <taxon>Pterygota</taxon>
        <taxon>Neoptera</taxon>
        <taxon>Endopterygota</taxon>
        <taxon>Hymenoptera</taxon>
        <taxon>Apocrita</taxon>
        <taxon>Ichneumonoidea</taxon>
        <taxon>Braconidae</taxon>
        <taxon>Euphorinae</taxon>
        <taxon>Microctonus</taxon>
    </lineage>
</organism>
<name>A0AA39FRA2_MICHY</name>
<sequence length="105" mass="12101">MTIIIWCGNVKLTKEDLWTVIVDAVPSDETQLAAWNKKDAKACAHIEYHQKLTLSNKVRLLRRLCRMILPGGNMQTLFSAIFTYFWSTSMLTCSQISTQKVERYS</sequence>
<accession>A0AA39FRA2</accession>
<proteinExistence type="predicted"/>
<protein>
    <submittedName>
        <fullName evidence="1">Uncharacterized protein</fullName>
    </submittedName>
</protein>
<evidence type="ECO:0000313" key="1">
    <source>
        <dbReference type="EMBL" id="KAK0174377.1"/>
    </source>
</evidence>
<dbReference type="AlphaFoldDB" id="A0AA39FRA2"/>
<evidence type="ECO:0000313" key="2">
    <source>
        <dbReference type="Proteomes" id="UP001168972"/>
    </source>
</evidence>